<dbReference type="Proteomes" id="UP000053732">
    <property type="component" value="Unassembled WGS sequence"/>
</dbReference>
<dbReference type="PANTHER" id="PTHR37535:SF3">
    <property type="entry name" value="FLUG DOMAIN-CONTAINING PROTEIN"/>
    <property type="match status" value="1"/>
</dbReference>
<evidence type="ECO:0000313" key="2">
    <source>
        <dbReference type="Proteomes" id="UP000053732"/>
    </source>
</evidence>
<name>A0A0G4P451_PENC3</name>
<keyword evidence="2" id="KW-1185">Reference proteome</keyword>
<gene>
    <name evidence="1" type="ORF">PCAMFM013_S005g000285</name>
</gene>
<dbReference type="PANTHER" id="PTHR37535">
    <property type="entry name" value="FLUG DOMAIN PROTEIN"/>
    <property type="match status" value="1"/>
</dbReference>
<dbReference type="EMBL" id="HG793138">
    <property type="protein sequence ID" value="CRL21121.1"/>
    <property type="molecule type" value="Genomic_DNA"/>
</dbReference>
<dbReference type="AlphaFoldDB" id="A0A0G4P451"/>
<evidence type="ECO:0000313" key="1">
    <source>
        <dbReference type="EMBL" id="CRL21121.1"/>
    </source>
</evidence>
<accession>A0A0G4P451</accession>
<reference evidence="1 2" key="1">
    <citation type="journal article" date="2014" name="Nat. Commun.">
        <title>Multiple recent horizontal transfers of a large genomic region in cheese making fungi.</title>
        <authorList>
            <person name="Cheeseman K."/>
            <person name="Ropars J."/>
            <person name="Renault P."/>
            <person name="Dupont J."/>
            <person name="Gouzy J."/>
            <person name="Branca A."/>
            <person name="Abraham A.L."/>
            <person name="Ceppi M."/>
            <person name="Conseiller E."/>
            <person name="Debuchy R."/>
            <person name="Malagnac F."/>
            <person name="Goarin A."/>
            <person name="Silar P."/>
            <person name="Lacoste S."/>
            <person name="Sallet E."/>
            <person name="Bensimon A."/>
            <person name="Giraud T."/>
            <person name="Brygoo Y."/>
        </authorList>
    </citation>
    <scope>NUCLEOTIDE SEQUENCE [LARGE SCALE GENOMIC DNA]</scope>
    <source>
        <strain evidence="2">FM 013</strain>
    </source>
</reference>
<protein>
    <submittedName>
        <fullName evidence="1">Str. FM013</fullName>
    </submittedName>
</protein>
<dbReference type="STRING" id="1429867.A0A0G4P451"/>
<organism evidence="1 2">
    <name type="scientific">Penicillium camemberti (strain FM 013)</name>
    <dbReference type="NCBI Taxonomy" id="1429867"/>
    <lineage>
        <taxon>Eukaryota</taxon>
        <taxon>Fungi</taxon>
        <taxon>Dikarya</taxon>
        <taxon>Ascomycota</taxon>
        <taxon>Pezizomycotina</taxon>
        <taxon>Eurotiomycetes</taxon>
        <taxon>Eurotiomycetidae</taxon>
        <taxon>Eurotiales</taxon>
        <taxon>Aspergillaceae</taxon>
        <taxon>Penicillium</taxon>
    </lineage>
</organism>
<sequence>MDLQRQTCDVARERRRARRKETRFQLEAHQEDDAIRDKHIRTDESRALHQKYVELWIEFLLETRRVSDGYVLEKGCPAPDITQIKGFIRWYTYSTKGRLSLDGRPTVITTLVCAERFFGGFETAIGNMIAIEDRSEIYGIRGTLTTEKVIMKKEKDKFNFTKTDYINTVSLL</sequence>
<proteinExistence type="predicted"/>